<dbReference type="InterPro" id="IPR045063">
    <property type="entry name" value="Dynamin_N"/>
</dbReference>
<dbReference type="GO" id="GO:0005874">
    <property type="term" value="C:microtubule"/>
    <property type="evidence" value="ECO:0007669"/>
    <property type="project" value="TreeGrafter"/>
</dbReference>
<evidence type="ECO:0000256" key="3">
    <source>
        <dbReference type="SAM" id="MobiDB-lite"/>
    </source>
</evidence>
<protein>
    <recommendedName>
        <fullName evidence="8">Dynamin GTPase</fullName>
    </recommendedName>
</protein>
<dbReference type="GO" id="GO:0003924">
    <property type="term" value="F:GTPase activity"/>
    <property type="evidence" value="ECO:0007669"/>
    <property type="project" value="InterPro"/>
</dbReference>
<dbReference type="SUPFAM" id="SSF52540">
    <property type="entry name" value="P-loop containing nucleoside triphosphate hydrolases"/>
    <property type="match status" value="1"/>
</dbReference>
<evidence type="ECO:0000313" key="7">
    <source>
        <dbReference type="Proteomes" id="UP000054538"/>
    </source>
</evidence>
<dbReference type="InterPro" id="IPR022812">
    <property type="entry name" value="Dynamin"/>
</dbReference>
<keyword evidence="7" id="KW-1185">Reference proteome</keyword>
<feature type="region of interest" description="Disordered" evidence="3">
    <location>
        <begin position="25"/>
        <end position="90"/>
    </location>
</feature>
<feature type="domain" description="Dynamin-type G" evidence="5">
    <location>
        <begin position="119"/>
        <end position="427"/>
    </location>
</feature>
<keyword evidence="1" id="KW-0547">Nucleotide-binding</keyword>
<gene>
    <name evidence="6" type="ORF">PAXRUDRAFT_334451</name>
</gene>
<dbReference type="GO" id="GO:0005525">
    <property type="term" value="F:GTP binding"/>
    <property type="evidence" value="ECO:0007669"/>
    <property type="project" value="InterPro"/>
</dbReference>
<dbReference type="GO" id="GO:0000266">
    <property type="term" value="P:mitochondrial fission"/>
    <property type="evidence" value="ECO:0007669"/>
    <property type="project" value="TreeGrafter"/>
</dbReference>
<evidence type="ECO:0008006" key="8">
    <source>
        <dbReference type="Google" id="ProtNLM"/>
    </source>
</evidence>
<dbReference type="GO" id="GO:0048312">
    <property type="term" value="P:intracellular distribution of mitochondria"/>
    <property type="evidence" value="ECO:0007669"/>
    <property type="project" value="TreeGrafter"/>
</dbReference>
<organism evidence="6 7">
    <name type="scientific">Paxillus rubicundulus Ve08.2h10</name>
    <dbReference type="NCBI Taxonomy" id="930991"/>
    <lineage>
        <taxon>Eukaryota</taxon>
        <taxon>Fungi</taxon>
        <taxon>Dikarya</taxon>
        <taxon>Basidiomycota</taxon>
        <taxon>Agaricomycotina</taxon>
        <taxon>Agaricomycetes</taxon>
        <taxon>Agaricomycetidae</taxon>
        <taxon>Boletales</taxon>
        <taxon>Paxilineae</taxon>
        <taxon>Paxillaceae</taxon>
        <taxon>Paxillus</taxon>
    </lineage>
</organism>
<dbReference type="InterPro" id="IPR020850">
    <property type="entry name" value="GED_dom"/>
</dbReference>
<dbReference type="AlphaFoldDB" id="A0A0D0DJJ3"/>
<evidence type="ECO:0000256" key="1">
    <source>
        <dbReference type="ARBA" id="ARBA00022741"/>
    </source>
</evidence>
<dbReference type="Pfam" id="PF02212">
    <property type="entry name" value="GED"/>
    <property type="match status" value="1"/>
</dbReference>
<dbReference type="Proteomes" id="UP000054538">
    <property type="component" value="Unassembled WGS sequence"/>
</dbReference>
<dbReference type="PRINTS" id="PR00195">
    <property type="entry name" value="DYNAMIN"/>
</dbReference>
<dbReference type="GO" id="GO:0005739">
    <property type="term" value="C:mitochondrion"/>
    <property type="evidence" value="ECO:0007669"/>
    <property type="project" value="TreeGrafter"/>
</dbReference>
<dbReference type="PROSITE" id="PS51388">
    <property type="entry name" value="GED"/>
    <property type="match status" value="1"/>
</dbReference>
<proteinExistence type="predicted"/>
<dbReference type="InterPro" id="IPR003130">
    <property type="entry name" value="GED"/>
</dbReference>
<dbReference type="SMART" id="SM00053">
    <property type="entry name" value="DYNc"/>
    <property type="match status" value="1"/>
</dbReference>
<dbReference type="Gene3D" id="1.20.120.1240">
    <property type="entry name" value="Dynamin, middle domain"/>
    <property type="match status" value="1"/>
</dbReference>
<dbReference type="InterPro" id="IPR001401">
    <property type="entry name" value="Dynamin_GTPase"/>
</dbReference>
<dbReference type="InterPro" id="IPR030381">
    <property type="entry name" value="G_DYNAMIN_dom"/>
</dbReference>
<dbReference type="GO" id="GO:0006897">
    <property type="term" value="P:endocytosis"/>
    <property type="evidence" value="ECO:0007669"/>
    <property type="project" value="TreeGrafter"/>
</dbReference>
<reference evidence="6 7" key="1">
    <citation type="submission" date="2014-04" db="EMBL/GenBank/DDBJ databases">
        <authorList>
            <consortium name="DOE Joint Genome Institute"/>
            <person name="Kuo A."/>
            <person name="Kohler A."/>
            <person name="Jargeat P."/>
            <person name="Nagy L.G."/>
            <person name="Floudas D."/>
            <person name="Copeland A."/>
            <person name="Barry K.W."/>
            <person name="Cichocki N."/>
            <person name="Veneault-Fourrey C."/>
            <person name="LaButti K."/>
            <person name="Lindquist E.A."/>
            <person name="Lipzen A."/>
            <person name="Lundell T."/>
            <person name="Morin E."/>
            <person name="Murat C."/>
            <person name="Sun H."/>
            <person name="Tunlid A."/>
            <person name="Henrissat B."/>
            <person name="Grigoriev I.V."/>
            <person name="Hibbett D.S."/>
            <person name="Martin F."/>
            <person name="Nordberg H.P."/>
            <person name="Cantor M.N."/>
            <person name="Hua S.X."/>
        </authorList>
    </citation>
    <scope>NUCLEOTIDE SEQUENCE [LARGE SCALE GENOMIC DNA]</scope>
    <source>
        <strain evidence="6 7">Ve08.2h10</strain>
    </source>
</reference>
<dbReference type="GO" id="GO:0016020">
    <property type="term" value="C:membrane"/>
    <property type="evidence" value="ECO:0007669"/>
    <property type="project" value="TreeGrafter"/>
</dbReference>
<dbReference type="Pfam" id="PF00350">
    <property type="entry name" value="Dynamin_N"/>
    <property type="match status" value="1"/>
</dbReference>
<sequence>MIAPWSQRGLSCMLSPSMMNTFRFNKSKTTISSPKQPADPDANGDAYSLTSEHQPSPERQPSPEYQSSPDPPLSLDPQSSIDPDDKWEDVDLSSTEYARRGKELMRLINNLRSMGADTMIDLPSIVVIGGQSAGKSSLVEAVSGVNVPRDSGTCTRCRMECAMSSSAKTWSCTIKLRFDYDSSGRALVRSKEVAFGAPITNKDDVDIWLRRAQAAILNPHTPSENFHKKTVTELRTINSTSSLKFSRNAVAISIEDPDAIDLSFVDLPGLIQNEEQEVIDLVQELTVKAISRPNTIILTTIPMSDDMQNQQSVRLAREADPGGERTIGVLTKPDTLGQGAVSARKLWLDVIQGREHTLKHGYYCVRLPDDAQRAQRLSKTAFQKLAAEYFDKTPPWSEVTDRGRFGIPAFVADISALLIGHIEKSLPKLKQDVDRLLASCLEDLSALPAPLSSDPQIEVLGKVNDFCAAFKSAVDGTSSDKRLAQRNRALYATFKKDIRGTAPDFRPFENPENYTPFDTLEPDEALGDQNPGVKTMGLAEVRQTIKDSIAWELPNNLPYEAKTRLISQFTTLWTAPAERCLTAVNEVLDDVIQGLIETHFGRFKVLQELVSDLISPDVDEAKSRARGAMKETLGLEVRPNYTQNTHYLQSLREKWLNKYRLGRKNPNQYQFRDPAPWESPRSSYYVDDALNSLSQAGYPGLTADDLTRLRPQNPDAFEDELIVMADVRAYFHVAYKRIIDHIPLKIEHSLHQSLAGKLSVTLLQNLIIDTTARGDFAERMAELVSEDPVVALKREHLQARRARLHEYRRKLVNFFA</sequence>
<dbReference type="OrthoDB" id="5061070at2759"/>
<dbReference type="PANTHER" id="PTHR11566:SF21">
    <property type="entry name" value="DYNAMIN RELATED PROTEIN 1, ISOFORM A"/>
    <property type="match status" value="1"/>
</dbReference>
<dbReference type="PANTHER" id="PTHR11566">
    <property type="entry name" value="DYNAMIN"/>
    <property type="match status" value="1"/>
</dbReference>
<dbReference type="PROSITE" id="PS51718">
    <property type="entry name" value="G_DYNAMIN_2"/>
    <property type="match status" value="1"/>
</dbReference>
<accession>A0A0D0DJJ3</accession>
<dbReference type="Gene3D" id="3.40.50.300">
    <property type="entry name" value="P-loop containing nucleotide triphosphate hydrolases"/>
    <property type="match status" value="1"/>
</dbReference>
<dbReference type="InterPro" id="IPR027417">
    <property type="entry name" value="P-loop_NTPase"/>
</dbReference>
<reference evidence="7" key="2">
    <citation type="submission" date="2015-01" db="EMBL/GenBank/DDBJ databases">
        <title>Evolutionary Origins and Diversification of the Mycorrhizal Mutualists.</title>
        <authorList>
            <consortium name="DOE Joint Genome Institute"/>
            <consortium name="Mycorrhizal Genomics Consortium"/>
            <person name="Kohler A."/>
            <person name="Kuo A."/>
            <person name="Nagy L.G."/>
            <person name="Floudas D."/>
            <person name="Copeland A."/>
            <person name="Barry K.W."/>
            <person name="Cichocki N."/>
            <person name="Veneault-Fourrey C."/>
            <person name="LaButti K."/>
            <person name="Lindquist E.A."/>
            <person name="Lipzen A."/>
            <person name="Lundell T."/>
            <person name="Morin E."/>
            <person name="Murat C."/>
            <person name="Riley R."/>
            <person name="Ohm R."/>
            <person name="Sun H."/>
            <person name="Tunlid A."/>
            <person name="Henrissat B."/>
            <person name="Grigoriev I.V."/>
            <person name="Hibbett D.S."/>
            <person name="Martin F."/>
        </authorList>
    </citation>
    <scope>NUCLEOTIDE SEQUENCE [LARGE SCALE GENOMIC DNA]</scope>
    <source>
        <strain evidence="7">Ve08.2h10</strain>
    </source>
</reference>
<dbReference type="EMBL" id="KN826633">
    <property type="protein sequence ID" value="KIK78305.1"/>
    <property type="molecule type" value="Genomic_DNA"/>
</dbReference>
<keyword evidence="2" id="KW-0342">GTP-binding</keyword>
<evidence type="ECO:0000259" key="5">
    <source>
        <dbReference type="PROSITE" id="PS51718"/>
    </source>
</evidence>
<dbReference type="CDD" id="cd08771">
    <property type="entry name" value="DLP_1"/>
    <property type="match status" value="1"/>
</dbReference>
<feature type="compositionally biased region" description="Polar residues" evidence="3">
    <location>
        <begin position="48"/>
        <end position="65"/>
    </location>
</feature>
<dbReference type="GO" id="GO:0016559">
    <property type="term" value="P:peroxisome fission"/>
    <property type="evidence" value="ECO:0007669"/>
    <property type="project" value="TreeGrafter"/>
</dbReference>
<dbReference type="Pfam" id="PF01031">
    <property type="entry name" value="Dynamin_M"/>
    <property type="match status" value="1"/>
</dbReference>
<dbReference type="GO" id="GO:0008017">
    <property type="term" value="F:microtubule binding"/>
    <property type="evidence" value="ECO:0007669"/>
    <property type="project" value="TreeGrafter"/>
</dbReference>
<name>A0A0D0DJJ3_9AGAM</name>
<evidence type="ECO:0000256" key="2">
    <source>
        <dbReference type="ARBA" id="ARBA00023134"/>
    </source>
</evidence>
<evidence type="ECO:0000259" key="4">
    <source>
        <dbReference type="PROSITE" id="PS51388"/>
    </source>
</evidence>
<feature type="compositionally biased region" description="Polar residues" evidence="3">
    <location>
        <begin position="25"/>
        <end position="35"/>
    </location>
</feature>
<feature type="domain" description="GED" evidence="4">
    <location>
        <begin position="720"/>
        <end position="816"/>
    </location>
</feature>
<evidence type="ECO:0000313" key="6">
    <source>
        <dbReference type="EMBL" id="KIK78305.1"/>
    </source>
</evidence>
<dbReference type="InterPro" id="IPR000375">
    <property type="entry name" value="Dynamin_stalk"/>
</dbReference>
<dbReference type="STRING" id="930991.A0A0D0DJJ3"/>
<dbReference type="InParanoid" id="A0A0D0DJJ3"/>
<dbReference type="HOGENOM" id="CLU_008964_4_1_1"/>